<feature type="domain" description="SnoaL-like" evidence="1">
    <location>
        <begin position="14"/>
        <end position="144"/>
    </location>
</feature>
<accession>A0A975D3T0</accession>
<sequence length="155" mass="17388">MTDRFAGTREATPEQREAARHLIAKAKHLKDAEDEAAFAEVWARDARLAITSNGTSAPVIEGRDAIMVFYRRNWANGAHGAGDERETHVGENPFVVAFGDDRLLATHTAIFAARRGPMPRLIGFGEFRDEIIFEDGAWRIADRRSSLRRRARRSA</sequence>
<evidence type="ECO:0000313" key="3">
    <source>
        <dbReference type="Proteomes" id="UP000664914"/>
    </source>
</evidence>
<reference evidence="2" key="1">
    <citation type="submission" date="2020-07" db="EMBL/GenBank/DDBJ databases">
        <authorList>
            <person name="Camacho E."/>
        </authorList>
    </citation>
    <scope>NUCLEOTIDE SEQUENCE</scope>
    <source>
        <strain evidence="2">MPO218</strain>
    </source>
</reference>
<protein>
    <submittedName>
        <fullName evidence="2">Nuclear transport factor 2 family protein</fullName>
    </submittedName>
</protein>
<name>A0A975D3T0_9SPHN</name>
<dbReference type="InterPro" id="IPR037401">
    <property type="entry name" value="SnoaL-like"/>
</dbReference>
<organism evidence="2 3">
    <name type="scientific">Rhizorhabdus wittichii</name>
    <dbReference type="NCBI Taxonomy" id="160791"/>
    <lineage>
        <taxon>Bacteria</taxon>
        <taxon>Pseudomonadati</taxon>
        <taxon>Pseudomonadota</taxon>
        <taxon>Alphaproteobacteria</taxon>
        <taxon>Sphingomonadales</taxon>
        <taxon>Sphingomonadaceae</taxon>
        <taxon>Rhizorhabdus</taxon>
    </lineage>
</organism>
<evidence type="ECO:0000313" key="2">
    <source>
        <dbReference type="EMBL" id="QTH21145.1"/>
    </source>
</evidence>
<dbReference type="Proteomes" id="UP000664914">
    <property type="component" value="Chromosome"/>
</dbReference>
<dbReference type="RefSeq" id="WP_208632509.1">
    <property type="nucleotide sequence ID" value="NZ_CP059319.1"/>
</dbReference>
<dbReference type="AlphaFoldDB" id="A0A975D3T0"/>
<dbReference type="InterPro" id="IPR032710">
    <property type="entry name" value="NTF2-like_dom_sf"/>
</dbReference>
<gene>
    <name evidence="2" type="ORF">HRJ34_22965</name>
</gene>
<proteinExistence type="predicted"/>
<dbReference type="Gene3D" id="3.10.450.50">
    <property type="match status" value="1"/>
</dbReference>
<dbReference type="EMBL" id="CP059319">
    <property type="protein sequence ID" value="QTH21145.1"/>
    <property type="molecule type" value="Genomic_DNA"/>
</dbReference>
<reference evidence="2" key="2">
    <citation type="submission" date="2021-04" db="EMBL/GenBank/DDBJ databases">
        <title>Isolation and genomic analysis of the ibuprofen-degrading bacterium Sphingomonas strain MPO218.</title>
        <authorList>
            <person name="Aulestia M."/>
            <person name="Flores A."/>
            <person name="Mangas E.L."/>
            <person name="Perez-Pulido A.J."/>
            <person name="Santero E."/>
            <person name="Camacho E.M."/>
        </authorList>
    </citation>
    <scope>NUCLEOTIDE SEQUENCE</scope>
    <source>
        <strain evidence="2">MPO218</strain>
    </source>
</reference>
<dbReference type="CDD" id="cd00531">
    <property type="entry name" value="NTF2_like"/>
    <property type="match status" value="1"/>
</dbReference>
<dbReference type="SUPFAM" id="SSF54427">
    <property type="entry name" value="NTF2-like"/>
    <property type="match status" value="1"/>
</dbReference>
<dbReference type="Pfam" id="PF13577">
    <property type="entry name" value="SnoaL_4"/>
    <property type="match status" value="1"/>
</dbReference>
<evidence type="ECO:0000259" key="1">
    <source>
        <dbReference type="Pfam" id="PF13577"/>
    </source>
</evidence>